<feature type="compositionally biased region" description="Acidic residues" evidence="2">
    <location>
        <begin position="486"/>
        <end position="495"/>
    </location>
</feature>
<organism evidence="3 4">
    <name type="scientific">Fusarium napiforme</name>
    <dbReference type="NCBI Taxonomy" id="42672"/>
    <lineage>
        <taxon>Eukaryota</taxon>
        <taxon>Fungi</taxon>
        <taxon>Dikarya</taxon>
        <taxon>Ascomycota</taxon>
        <taxon>Pezizomycotina</taxon>
        <taxon>Sordariomycetes</taxon>
        <taxon>Hypocreomycetidae</taxon>
        <taxon>Hypocreales</taxon>
        <taxon>Nectriaceae</taxon>
        <taxon>Fusarium</taxon>
        <taxon>Fusarium fujikuroi species complex</taxon>
    </lineage>
</organism>
<evidence type="ECO:0000256" key="1">
    <source>
        <dbReference type="SAM" id="Coils"/>
    </source>
</evidence>
<reference evidence="3 4" key="1">
    <citation type="submission" date="2020-05" db="EMBL/GenBank/DDBJ databases">
        <title>Identification and distribution of gene clusters putatively required for synthesis of sphingolipid metabolism inhibitors in phylogenetically diverse species of the filamentous fungus Fusarium.</title>
        <authorList>
            <person name="Kim H.-S."/>
            <person name="Busman M."/>
            <person name="Brown D.W."/>
            <person name="Divon H."/>
            <person name="Uhlig S."/>
            <person name="Proctor R.H."/>
        </authorList>
    </citation>
    <scope>NUCLEOTIDE SEQUENCE [LARGE SCALE GENOMIC DNA]</scope>
    <source>
        <strain evidence="3 4">NRRL 25196</strain>
    </source>
</reference>
<feature type="compositionally biased region" description="Polar residues" evidence="2">
    <location>
        <begin position="470"/>
        <end position="480"/>
    </location>
</feature>
<evidence type="ECO:0000256" key="2">
    <source>
        <dbReference type="SAM" id="MobiDB-lite"/>
    </source>
</evidence>
<evidence type="ECO:0000313" key="4">
    <source>
        <dbReference type="Proteomes" id="UP000574317"/>
    </source>
</evidence>
<protein>
    <submittedName>
        <fullName evidence="3">Uncharacterized protein</fullName>
    </submittedName>
</protein>
<dbReference type="Proteomes" id="UP000574317">
    <property type="component" value="Unassembled WGS sequence"/>
</dbReference>
<accession>A0A8H5J3K8</accession>
<evidence type="ECO:0000313" key="3">
    <source>
        <dbReference type="EMBL" id="KAF5548220.1"/>
    </source>
</evidence>
<keyword evidence="4" id="KW-1185">Reference proteome</keyword>
<feature type="coiled-coil region" evidence="1">
    <location>
        <begin position="96"/>
        <end position="130"/>
    </location>
</feature>
<dbReference type="AlphaFoldDB" id="A0A8H5J3K8"/>
<proteinExistence type="predicted"/>
<sequence>MDSHLAFLGILHLVKRLLYTIASPILFILKQSKTLLLWTVSRMGHNYNSTSMGITKHFTSSWGGRNPSDDKGVSSAGTPISPALSLERSQEQGYGIPMIERESDALKRTIKLLNDEVRKLESEVKSLKQGQDFRSYDAEVVTPHDELQRRIRNVHKNIITWSRIIHRDLLKLDAKTNASALDKLLGEQLDKVLGLGKARELINNEDPGQEVPITFSDLYAAIASNIIVEQAVLNPFISCTSEFRKAMNSKVYEMMLSDHSSRANQKAAKMWQSACLKMYDLSDEFGSESGKKIAHEQSIDDIMFMVSKALGIEDYGQVNHPKLRTSISLAVDIGKELGQSLSGLVPMNKGWLHEHVDGDGYISVSTMGSRIEPRSPPDGGKTIVKGKVALVLFPGLLKYGSDDGEHWDSWTVWTPAKIHLMDEQIEEIPQEALDQHAYQPPAKIARSDHGMEWNRSQDIAPKPKRERPVTQLSRQGTQTRDITHYDEDDGLDYSR</sequence>
<comment type="caution">
    <text evidence="3">The sequence shown here is derived from an EMBL/GenBank/DDBJ whole genome shotgun (WGS) entry which is preliminary data.</text>
</comment>
<dbReference type="EMBL" id="JAAOAO010000317">
    <property type="protein sequence ID" value="KAF5548220.1"/>
    <property type="molecule type" value="Genomic_DNA"/>
</dbReference>
<name>A0A8H5J3K8_9HYPO</name>
<gene>
    <name evidence="3" type="ORF">FNAPI_8324</name>
</gene>
<feature type="region of interest" description="Disordered" evidence="2">
    <location>
        <begin position="445"/>
        <end position="495"/>
    </location>
</feature>
<keyword evidence="1" id="KW-0175">Coiled coil</keyword>